<comment type="caution">
    <text evidence="2">The sequence shown here is derived from an EMBL/GenBank/DDBJ whole genome shotgun (WGS) entry which is preliminary data.</text>
</comment>
<accession>A0AAV7HJ56</accession>
<evidence type="ECO:0000313" key="3">
    <source>
        <dbReference type="Proteomes" id="UP000775213"/>
    </source>
</evidence>
<gene>
    <name evidence="2" type="ORF">IEQ34_004568</name>
</gene>
<evidence type="ECO:0000256" key="1">
    <source>
        <dbReference type="SAM" id="MobiDB-lite"/>
    </source>
</evidence>
<proteinExistence type="predicted"/>
<feature type="compositionally biased region" description="Basic and acidic residues" evidence="1">
    <location>
        <begin position="1"/>
        <end position="19"/>
    </location>
</feature>
<dbReference type="Proteomes" id="UP000775213">
    <property type="component" value="Unassembled WGS sequence"/>
</dbReference>
<keyword evidence="3" id="KW-1185">Reference proteome</keyword>
<organism evidence="2 3">
    <name type="scientific">Dendrobium chrysotoxum</name>
    <name type="common">Orchid</name>
    <dbReference type="NCBI Taxonomy" id="161865"/>
    <lineage>
        <taxon>Eukaryota</taxon>
        <taxon>Viridiplantae</taxon>
        <taxon>Streptophyta</taxon>
        <taxon>Embryophyta</taxon>
        <taxon>Tracheophyta</taxon>
        <taxon>Spermatophyta</taxon>
        <taxon>Magnoliopsida</taxon>
        <taxon>Liliopsida</taxon>
        <taxon>Asparagales</taxon>
        <taxon>Orchidaceae</taxon>
        <taxon>Epidendroideae</taxon>
        <taxon>Malaxideae</taxon>
        <taxon>Dendrobiinae</taxon>
        <taxon>Dendrobium</taxon>
    </lineage>
</organism>
<feature type="region of interest" description="Disordered" evidence="1">
    <location>
        <begin position="1"/>
        <end position="36"/>
    </location>
</feature>
<sequence length="133" mass="14674">MEIMKEIGRGKVGRRDGSRKQRKTYVPYPFQPHKKGRNEEWRAVGGKNSIPVELPGPIEGSNAVENLNKNVKPFSIHPMPSVASNHDKPLPVIFTVVSALARIFTINIQAFGMENGMPMAAQHSIARTVASNT</sequence>
<dbReference type="AlphaFoldDB" id="A0AAV7HJ56"/>
<evidence type="ECO:0000313" key="2">
    <source>
        <dbReference type="EMBL" id="KAH0467330.1"/>
    </source>
</evidence>
<reference evidence="2 3" key="1">
    <citation type="journal article" date="2021" name="Hortic Res">
        <title>Chromosome-scale assembly of the Dendrobium chrysotoxum genome enhances the understanding of orchid evolution.</title>
        <authorList>
            <person name="Zhang Y."/>
            <person name="Zhang G.Q."/>
            <person name="Zhang D."/>
            <person name="Liu X.D."/>
            <person name="Xu X.Y."/>
            <person name="Sun W.H."/>
            <person name="Yu X."/>
            <person name="Zhu X."/>
            <person name="Wang Z.W."/>
            <person name="Zhao X."/>
            <person name="Zhong W.Y."/>
            <person name="Chen H."/>
            <person name="Yin W.L."/>
            <person name="Huang T."/>
            <person name="Niu S.C."/>
            <person name="Liu Z.J."/>
        </authorList>
    </citation>
    <scope>NUCLEOTIDE SEQUENCE [LARGE SCALE GENOMIC DNA]</scope>
    <source>
        <strain evidence="2">Lindl</strain>
    </source>
</reference>
<name>A0AAV7HJ56_DENCH</name>
<protein>
    <submittedName>
        <fullName evidence="2">Uncharacterized protein</fullName>
    </submittedName>
</protein>
<dbReference type="EMBL" id="JAGFBR010000005">
    <property type="protein sequence ID" value="KAH0467330.1"/>
    <property type="molecule type" value="Genomic_DNA"/>
</dbReference>